<dbReference type="RefSeq" id="WP_261851311.1">
    <property type="nucleotide sequence ID" value="NZ_BQXY01000001.1"/>
</dbReference>
<keyword evidence="1" id="KW-1133">Transmembrane helix</keyword>
<keyword evidence="1" id="KW-0812">Transmembrane</keyword>
<dbReference type="Proteomes" id="UP001057868">
    <property type="component" value="Unassembled WGS sequence"/>
</dbReference>
<proteinExistence type="predicted"/>
<evidence type="ECO:0000313" key="3">
    <source>
        <dbReference type="Proteomes" id="UP001057868"/>
    </source>
</evidence>
<name>A0A9W5Y0D9_9CLOT</name>
<sequence>MIRLDKKIVIIMLTLFFLISVVCLMSNNESKGVEYAVFSYILFFDHSKIIKYDYIFVSCLVLGFVLNFIDIFYKNMYLINIYSVIICSLAILVYWKKIGVKNE</sequence>
<dbReference type="AlphaFoldDB" id="A0A9W5Y0D9"/>
<evidence type="ECO:0000256" key="1">
    <source>
        <dbReference type="SAM" id="Phobius"/>
    </source>
</evidence>
<gene>
    <name evidence="2" type="ORF">CFOLD11_11210</name>
</gene>
<reference evidence="2" key="1">
    <citation type="journal article" date="2023" name="Int. J. Syst. Evol. Microbiol.">
        <title>&lt;i&gt;Clostridium folliculivorans&lt;/i&gt; sp. nov., isolated from soil samples of an organic paddy in Japan.</title>
        <authorList>
            <person name="Tazawa J."/>
            <person name="Kobayashi H."/>
            <person name="Tanizawa Y."/>
            <person name="Uchino A."/>
            <person name="Tanaka F."/>
            <person name="Urashima Y."/>
            <person name="Miura S."/>
            <person name="Sakamoto M."/>
            <person name="Ohkuma M."/>
            <person name="Tohno M."/>
        </authorList>
    </citation>
    <scope>NUCLEOTIDE SEQUENCE</scope>
    <source>
        <strain evidence="2">D1-1</strain>
    </source>
</reference>
<dbReference type="EMBL" id="BQXY01000001">
    <property type="protein sequence ID" value="GKU24295.1"/>
    <property type="molecule type" value="Genomic_DNA"/>
</dbReference>
<feature type="transmembrane region" description="Helical" evidence="1">
    <location>
        <begin position="49"/>
        <end position="69"/>
    </location>
</feature>
<organism evidence="2 3">
    <name type="scientific">Clostridium folliculivorans</name>
    <dbReference type="NCBI Taxonomy" id="2886038"/>
    <lineage>
        <taxon>Bacteria</taxon>
        <taxon>Bacillati</taxon>
        <taxon>Bacillota</taxon>
        <taxon>Clostridia</taxon>
        <taxon>Eubacteriales</taxon>
        <taxon>Clostridiaceae</taxon>
        <taxon>Clostridium</taxon>
    </lineage>
</organism>
<feature type="transmembrane region" description="Helical" evidence="1">
    <location>
        <begin position="76"/>
        <end position="95"/>
    </location>
</feature>
<keyword evidence="1" id="KW-0472">Membrane</keyword>
<accession>A0A9W5Y0D9</accession>
<comment type="caution">
    <text evidence="2">The sequence shown here is derived from an EMBL/GenBank/DDBJ whole genome shotgun (WGS) entry which is preliminary data.</text>
</comment>
<keyword evidence="3" id="KW-1185">Reference proteome</keyword>
<protein>
    <submittedName>
        <fullName evidence="2">Uncharacterized protein</fullName>
    </submittedName>
</protein>
<evidence type="ECO:0000313" key="2">
    <source>
        <dbReference type="EMBL" id="GKU24295.1"/>
    </source>
</evidence>